<proteinExistence type="predicted"/>
<keyword evidence="3" id="KW-1185">Reference proteome</keyword>
<dbReference type="AlphaFoldDB" id="A0A4Q9LN72"/>
<evidence type="ECO:0000313" key="2">
    <source>
        <dbReference type="EMBL" id="TBU08921.1"/>
    </source>
</evidence>
<dbReference type="Proteomes" id="UP000291404">
    <property type="component" value="Unassembled WGS sequence"/>
</dbReference>
<name>A0A4Q9LN72_9MICR</name>
<gene>
    <name evidence="2" type="ORF">CWI36_0083p0020</name>
</gene>
<evidence type="ECO:0000256" key="1">
    <source>
        <dbReference type="SAM" id="SignalP"/>
    </source>
</evidence>
<feature type="signal peptide" evidence="1">
    <location>
        <begin position="1"/>
        <end position="22"/>
    </location>
</feature>
<organism evidence="2 3">
    <name type="scientific">Hamiltosporidium magnivora</name>
    <dbReference type="NCBI Taxonomy" id="148818"/>
    <lineage>
        <taxon>Eukaryota</taxon>
        <taxon>Fungi</taxon>
        <taxon>Fungi incertae sedis</taxon>
        <taxon>Microsporidia</taxon>
        <taxon>Dubosqiidae</taxon>
        <taxon>Hamiltosporidium</taxon>
    </lineage>
</organism>
<keyword evidence="1" id="KW-0732">Signal</keyword>
<sequence length="82" mass="9772">MPGAELAWFVFCFSVLQVGCRANNSSFETILVRIKKSKLTHWKKNDEWYYGRRPRLLKECSAEDDEIFFVYFIAENICLKDR</sequence>
<protein>
    <submittedName>
        <fullName evidence="2">Uncharacterized protein</fullName>
    </submittedName>
</protein>
<evidence type="ECO:0000313" key="3">
    <source>
        <dbReference type="Proteomes" id="UP000291404"/>
    </source>
</evidence>
<reference evidence="2 3" key="1">
    <citation type="submission" date="2017-12" db="EMBL/GenBank/DDBJ databases">
        <authorList>
            <person name="Pombert J.-F."/>
            <person name="Haag K.L."/>
            <person name="Ebert D."/>
        </authorList>
    </citation>
    <scope>NUCLEOTIDE SEQUENCE [LARGE SCALE GENOMIC DNA]</scope>
    <source>
        <strain evidence="2">BE-OM-2</strain>
    </source>
</reference>
<feature type="chain" id="PRO_5020273034" evidence="1">
    <location>
        <begin position="23"/>
        <end position="82"/>
    </location>
</feature>
<comment type="caution">
    <text evidence="2">The sequence shown here is derived from an EMBL/GenBank/DDBJ whole genome shotgun (WGS) entry which is preliminary data.</text>
</comment>
<dbReference type="EMBL" id="PITI01000083">
    <property type="protein sequence ID" value="TBU08921.1"/>
    <property type="molecule type" value="Genomic_DNA"/>
</dbReference>
<dbReference type="VEuPathDB" id="MicrosporidiaDB:CWI36_0083p0020"/>
<accession>A0A4Q9LN72</accession>